<organism evidence="1 2">
    <name type="scientific">Ameca splendens</name>
    <dbReference type="NCBI Taxonomy" id="208324"/>
    <lineage>
        <taxon>Eukaryota</taxon>
        <taxon>Metazoa</taxon>
        <taxon>Chordata</taxon>
        <taxon>Craniata</taxon>
        <taxon>Vertebrata</taxon>
        <taxon>Euteleostomi</taxon>
        <taxon>Actinopterygii</taxon>
        <taxon>Neopterygii</taxon>
        <taxon>Teleostei</taxon>
        <taxon>Neoteleostei</taxon>
        <taxon>Acanthomorphata</taxon>
        <taxon>Ovalentaria</taxon>
        <taxon>Atherinomorphae</taxon>
        <taxon>Cyprinodontiformes</taxon>
        <taxon>Goodeidae</taxon>
        <taxon>Ameca</taxon>
    </lineage>
</organism>
<dbReference type="EMBL" id="JAHRIP010014393">
    <property type="protein sequence ID" value="MEQ2285706.1"/>
    <property type="molecule type" value="Genomic_DNA"/>
</dbReference>
<evidence type="ECO:0000313" key="1">
    <source>
        <dbReference type="EMBL" id="MEQ2285706.1"/>
    </source>
</evidence>
<protein>
    <submittedName>
        <fullName evidence="1">Uncharacterized protein</fullName>
    </submittedName>
</protein>
<comment type="caution">
    <text evidence="1">The sequence shown here is derived from an EMBL/GenBank/DDBJ whole genome shotgun (WGS) entry which is preliminary data.</text>
</comment>
<proteinExistence type="predicted"/>
<keyword evidence="2" id="KW-1185">Reference proteome</keyword>
<evidence type="ECO:0000313" key="2">
    <source>
        <dbReference type="Proteomes" id="UP001469553"/>
    </source>
</evidence>
<sequence>MQTDQYSADLTSFCFTGFPNNEKRKLVHLSGTLPVLYQGQNYLHLGSVKSLLIQRSLVQTSLMVRASQDHSPLLSLVLVSPQVVSITSRYVSGSMKPTRRPVPAVLFVRLSPW</sequence>
<gene>
    <name evidence="1" type="ORF">AMECASPLE_034735</name>
</gene>
<dbReference type="Proteomes" id="UP001469553">
    <property type="component" value="Unassembled WGS sequence"/>
</dbReference>
<reference evidence="1 2" key="1">
    <citation type="submission" date="2021-06" db="EMBL/GenBank/DDBJ databases">
        <authorList>
            <person name="Palmer J.M."/>
        </authorList>
    </citation>
    <scope>NUCLEOTIDE SEQUENCE [LARGE SCALE GENOMIC DNA]</scope>
    <source>
        <strain evidence="1 2">AS_MEX2019</strain>
        <tissue evidence="1">Muscle</tissue>
    </source>
</reference>
<accession>A0ABV0XWG5</accession>
<name>A0ABV0XWG5_9TELE</name>